<evidence type="ECO:0000313" key="1">
    <source>
        <dbReference type="EMBL" id="OAM77558.1"/>
    </source>
</evidence>
<dbReference type="STRING" id="1770058.A3840_09435"/>
<organism evidence="1 2">
    <name type="scientific">Devosia elaeis</name>
    <dbReference type="NCBI Taxonomy" id="1770058"/>
    <lineage>
        <taxon>Bacteria</taxon>
        <taxon>Pseudomonadati</taxon>
        <taxon>Pseudomonadota</taxon>
        <taxon>Alphaproteobacteria</taxon>
        <taxon>Hyphomicrobiales</taxon>
        <taxon>Devosiaceae</taxon>
        <taxon>Devosia</taxon>
    </lineage>
</organism>
<dbReference type="OrthoDB" id="9803036at2"/>
<dbReference type="Gene3D" id="2.160.10.10">
    <property type="entry name" value="Hexapeptide repeat proteins"/>
    <property type="match status" value="1"/>
</dbReference>
<keyword evidence="2" id="KW-1185">Reference proteome</keyword>
<dbReference type="RefSeq" id="WP_067455358.1">
    <property type="nucleotide sequence ID" value="NZ_LVVY01000081.1"/>
</dbReference>
<gene>
    <name evidence="1" type="ORF">A3840_09435</name>
</gene>
<dbReference type="EMBL" id="LVVY01000081">
    <property type="protein sequence ID" value="OAM77558.1"/>
    <property type="molecule type" value="Genomic_DNA"/>
</dbReference>
<dbReference type="Proteomes" id="UP000078389">
    <property type="component" value="Unassembled WGS sequence"/>
</dbReference>
<comment type="caution">
    <text evidence="1">The sequence shown here is derived from an EMBL/GenBank/DDBJ whole genome shotgun (WGS) entry which is preliminary data.</text>
</comment>
<dbReference type="SUPFAM" id="SSF51161">
    <property type="entry name" value="Trimeric LpxA-like enzymes"/>
    <property type="match status" value="1"/>
</dbReference>
<dbReference type="PANTHER" id="PTHR13061:SF29">
    <property type="entry name" value="GAMMA CARBONIC ANHYDRASE-LIKE 1, MITOCHONDRIAL-RELATED"/>
    <property type="match status" value="1"/>
</dbReference>
<evidence type="ECO:0000313" key="2">
    <source>
        <dbReference type="Proteomes" id="UP000078389"/>
    </source>
</evidence>
<dbReference type="PANTHER" id="PTHR13061">
    <property type="entry name" value="DYNACTIN SUBUNIT P25"/>
    <property type="match status" value="1"/>
</dbReference>
<sequence>MPIYALDNVAPQIDPDVGFIAPDAVLVGDVVIGPEAGIWFGVVARGDIETITIGARTNVQENCVLHTDRGFPLVIGDNVTIGHAAIIHGCTIGDNSLIGMGATVLNGAKIGRNCLIGANALVTEGKVIPDNSLVMGAPAKLVRDIDAEGVAALAASADRYVKNARRFAAGMKPVERDGPDFDPA</sequence>
<dbReference type="InterPro" id="IPR047324">
    <property type="entry name" value="LbH_gamma_CA-like"/>
</dbReference>
<proteinExistence type="predicted"/>
<name>A0A178I026_9HYPH</name>
<dbReference type="InterPro" id="IPR001451">
    <property type="entry name" value="Hexapep"/>
</dbReference>
<dbReference type="CDD" id="cd04645">
    <property type="entry name" value="LbH_gamma_CA_like"/>
    <property type="match status" value="1"/>
</dbReference>
<protein>
    <submittedName>
        <fullName evidence="1">Gamma carbonic anhydrase family protein</fullName>
    </submittedName>
</protein>
<reference evidence="1 2" key="1">
    <citation type="submission" date="2016-03" db="EMBL/GenBank/DDBJ databases">
        <title>Genome sequencing of Devosia sp. S37.</title>
        <authorList>
            <person name="Mohd Nor M."/>
        </authorList>
    </citation>
    <scope>NUCLEOTIDE SEQUENCE [LARGE SCALE GENOMIC DNA]</scope>
    <source>
        <strain evidence="1 2">S37</strain>
    </source>
</reference>
<accession>A0A178I026</accession>
<dbReference type="InterPro" id="IPR050484">
    <property type="entry name" value="Transf_Hexapept/Carb_Anhydrase"/>
</dbReference>
<dbReference type="AlphaFoldDB" id="A0A178I026"/>
<dbReference type="Pfam" id="PF00132">
    <property type="entry name" value="Hexapep"/>
    <property type="match status" value="1"/>
</dbReference>
<dbReference type="InterPro" id="IPR011004">
    <property type="entry name" value="Trimer_LpxA-like_sf"/>
</dbReference>